<sequence length="351" mass="38032">MSSYPRQGLEWAELGNPDAEAPLPPEAVIWAFRLLLGREPSPGEIHAHRGHASPAALRRALLPEAYSAPLWLLARPSSPLIPWRLEPPSLGRPVSQLCTAAQFDEPEYAAWCAAIGEAPRPHRKQWEFCWILAALQAAGAIRPGACALGFGVGTEPLPAMLAAQGVQVTATDAPVDLIAGEGWQSTNEHASDLMALFRPGLVEERAFRERVAFRPVDMNAIPPDLRGFDACWSSCCFEHLGGIEAGLDFVENSLETLRPGGVAVHTTEFNLGSNDATLETPGLSYFRRKDIERLLERLAARGHMIWPLNLHPGDSPLDAHIDTPPYALPHIKLEALGCVSTSVGIVVQRGG</sequence>
<dbReference type="RefSeq" id="WP_209379481.1">
    <property type="nucleotide sequence ID" value="NZ_JAGIZB010000008.1"/>
</dbReference>
<organism evidence="1 2">
    <name type="scientific">Pararoseomonas baculiformis</name>
    <dbReference type="NCBI Taxonomy" id="2820812"/>
    <lineage>
        <taxon>Bacteria</taxon>
        <taxon>Pseudomonadati</taxon>
        <taxon>Pseudomonadota</taxon>
        <taxon>Alphaproteobacteria</taxon>
        <taxon>Acetobacterales</taxon>
        <taxon>Acetobacteraceae</taxon>
        <taxon>Pararoseomonas</taxon>
    </lineage>
</organism>
<protein>
    <recommendedName>
        <fullName evidence="3">Methyltransferase type 11 domain-containing protein</fullName>
    </recommendedName>
</protein>
<dbReference type="SUPFAM" id="SSF53335">
    <property type="entry name" value="S-adenosyl-L-methionine-dependent methyltransferases"/>
    <property type="match status" value="1"/>
</dbReference>
<dbReference type="Gene3D" id="3.40.50.150">
    <property type="entry name" value="Vaccinia Virus protein VP39"/>
    <property type="match status" value="1"/>
</dbReference>
<gene>
    <name evidence="1" type="ORF">J8J14_10665</name>
</gene>
<keyword evidence="2" id="KW-1185">Reference proteome</keyword>
<reference evidence="1 2" key="1">
    <citation type="submission" date="2021-03" db="EMBL/GenBank/DDBJ databases">
        <authorList>
            <person name="So Y."/>
        </authorList>
    </citation>
    <scope>NUCLEOTIDE SEQUENCE [LARGE SCALE GENOMIC DNA]</scope>
    <source>
        <strain evidence="1 2">SSH11</strain>
    </source>
</reference>
<evidence type="ECO:0008006" key="3">
    <source>
        <dbReference type="Google" id="ProtNLM"/>
    </source>
</evidence>
<evidence type="ECO:0000313" key="2">
    <source>
        <dbReference type="Proteomes" id="UP000681594"/>
    </source>
</evidence>
<name>A0ABS4AE10_9PROT</name>
<dbReference type="InterPro" id="IPR029063">
    <property type="entry name" value="SAM-dependent_MTases_sf"/>
</dbReference>
<accession>A0ABS4AE10</accession>
<comment type="caution">
    <text evidence="1">The sequence shown here is derived from an EMBL/GenBank/DDBJ whole genome shotgun (WGS) entry which is preliminary data.</text>
</comment>
<evidence type="ECO:0000313" key="1">
    <source>
        <dbReference type="EMBL" id="MBP0445242.1"/>
    </source>
</evidence>
<proteinExistence type="predicted"/>
<dbReference type="Proteomes" id="UP000681594">
    <property type="component" value="Unassembled WGS sequence"/>
</dbReference>
<dbReference type="EMBL" id="JAGIZB010000008">
    <property type="protein sequence ID" value="MBP0445242.1"/>
    <property type="molecule type" value="Genomic_DNA"/>
</dbReference>